<evidence type="ECO:0000256" key="1">
    <source>
        <dbReference type="SAM" id="MobiDB-lite"/>
    </source>
</evidence>
<keyword evidence="4" id="KW-1185">Reference proteome</keyword>
<dbReference type="SUPFAM" id="SSF56436">
    <property type="entry name" value="C-type lectin-like"/>
    <property type="match status" value="2"/>
</dbReference>
<feature type="signal peptide" evidence="2">
    <location>
        <begin position="1"/>
        <end position="17"/>
    </location>
</feature>
<dbReference type="PROSITE" id="PS50041">
    <property type="entry name" value="C_TYPE_LECTIN_2"/>
    <property type="match status" value="1"/>
</dbReference>
<evidence type="ECO:0000313" key="4">
    <source>
        <dbReference type="Proteomes" id="UP000887561"/>
    </source>
</evidence>
<dbReference type="CDD" id="cd00037">
    <property type="entry name" value="CLECT"/>
    <property type="match status" value="1"/>
</dbReference>
<feature type="chain" id="PRO_5036803320" evidence="2">
    <location>
        <begin position="18"/>
        <end position="423"/>
    </location>
</feature>
<name>A0A915MHU9_MELJA</name>
<protein>
    <submittedName>
        <fullName evidence="5">C-type lectin domain-containing protein</fullName>
    </submittedName>
</protein>
<keyword evidence="2" id="KW-0732">Signal</keyword>
<evidence type="ECO:0000259" key="3">
    <source>
        <dbReference type="PROSITE" id="PS50041"/>
    </source>
</evidence>
<dbReference type="InterPro" id="IPR016187">
    <property type="entry name" value="CTDL_fold"/>
</dbReference>
<accession>A0A915MHU9</accession>
<dbReference type="InterPro" id="IPR050111">
    <property type="entry name" value="C-type_lectin/snaclec_domain"/>
</dbReference>
<evidence type="ECO:0000313" key="5">
    <source>
        <dbReference type="WBParaSite" id="scaffold3984_cov353.g7405"/>
    </source>
</evidence>
<dbReference type="AlphaFoldDB" id="A0A915MHU9"/>
<reference evidence="5" key="1">
    <citation type="submission" date="2022-11" db="UniProtKB">
        <authorList>
            <consortium name="WormBaseParasite"/>
        </authorList>
    </citation>
    <scope>IDENTIFICATION</scope>
</reference>
<dbReference type="InterPro" id="IPR001304">
    <property type="entry name" value="C-type_lectin-like"/>
</dbReference>
<dbReference type="PANTHER" id="PTHR22803">
    <property type="entry name" value="MANNOSE, PHOSPHOLIPASE, LECTIN RECEPTOR RELATED"/>
    <property type="match status" value="1"/>
</dbReference>
<dbReference type="WBParaSite" id="scaffold3984_cov353.g7405">
    <property type="protein sequence ID" value="scaffold3984_cov353.g7405"/>
    <property type="gene ID" value="scaffold3984_cov353.g7405"/>
</dbReference>
<proteinExistence type="predicted"/>
<dbReference type="SMART" id="SM00034">
    <property type="entry name" value="CLECT"/>
    <property type="match status" value="2"/>
</dbReference>
<feature type="domain" description="C-type lectin" evidence="3">
    <location>
        <begin position="119"/>
        <end position="273"/>
    </location>
</feature>
<dbReference type="Gene3D" id="3.10.100.10">
    <property type="entry name" value="Mannose-Binding Protein A, subunit A"/>
    <property type="match status" value="2"/>
</dbReference>
<feature type="region of interest" description="Disordered" evidence="1">
    <location>
        <begin position="70"/>
        <end position="106"/>
    </location>
</feature>
<dbReference type="Pfam" id="PF00059">
    <property type="entry name" value="Lectin_C"/>
    <property type="match status" value="2"/>
</dbReference>
<dbReference type="Proteomes" id="UP000887561">
    <property type="component" value="Unplaced"/>
</dbReference>
<organism evidence="4 5">
    <name type="scientific">Meloidogyne javanica</name>
    <name type="common">Root-knot nematode worm</name>
    <dbReference type="NCBI Taxonomy" id="6303"/>
    <lineage>
        <taxon>Eukaryota</taxon>
        <taxon>Metazoa</taxon>
        <taxon>Ecdysozoa</taxon>
        <taxon>Nematoda</taxon>
        <taxon>Chromadorea</taxon>
        <taxon>Rhabditida</taxon>
        <taxon>Tylenchina</taxon>
        <taxon>Tylenchomorpha</taxon>
        <taxon>Tylenchoidea</taxon>
        <taxon>Meloidogynidae</taxon>
        <taxon>Meloidogyninae</taxon>
        <taxon>Meloidogyne</taxon>
        <taxon>Meloidogyne incognita group</taxon>
    </lineage>
</organism>
<sequence length="423" mass="46127">MLHFITILLFIFHLAIAQNGDNLNDYDEDIIMTTANYNAGLNADNANNAKPSTASTTTGDNIMVLENLNNATGNPADQADDSSDKPLYPNANPDENGGANQCPDGWATRQDKDGNVYGYKVIMQDMVNYYQARLLCIKEGGELVSIHSDEEEQFVVQLATPLLDKCQTDTSVCKQRVQIPSLDKMYRSLYIGLNRAAIEPYYEPTVVQAWSDGTPVDYASVPTPGVPTTLIPPWGAGCPSGLNDTGNTPQKGSPEDCVCMFKYDSVNWNDISCYHKLGGGICKRKCNGGGGGGGQPCGCGKVNCGTDGWSQSANGKGYKIFQLPSPGNYWQALAMCANNGAKVASYHSDQQKSAITNICQSSNCAWIGLHSATDGNKYWDDGSQYDYKNLLEVHIYELWAFSMALVSSLKFPIDEYLTPFSYR</sequence>
<dbReference type="InterPro" id="IPR016186">
    <property type="entry name" value="C-type_lectin-like/link_sf"/>
</dbReference>
<evidence type="ECO:0000256" key="2">
    <source>
        <dbReference type="SAM" id="SignalP"/>
    </source>
</evidence>